<feature type="transmembrane region" description="Helical" evidence="9">
    <location>
        <begin position="397"/>
        <end position="419"/>
    </location>
</feature>
<dbReference type="RefSeq" id="WP_056977096.1">
    <property type="nucleotide sequence ID" value="NZ_AYYP01000061.1"/>
</dbReference>
<dbReference type="InterPro" id="IPR000515">
    <property type="entry name" value="MetI-like"/>
</dbReference>
<feature type="transmembrane region" description="Helical" evidence="9">
    <location>
        <begin position="189"/>
        <end position="213"/>
    </location>
</feature>
<evidence type="ECO:0000256" key="4">
    <source>
        <dbReference type="ARBA" id="ARBA00022475"/>
    </source>
</evidence>
<name>A0A0R2A8L6_9LACO</name>
<dbReference type="PANTHER" id="PTHR47314">
    <property type="entry name" value="MALTOSE/MALTODEXTRIN TRANSPORT SYSTEM PERMEASE PROTEIN MALF"/>
    <property type="match status" value="1"/>
</dbReference>
<dbReference type="GO" id="GO:0042956">
    <property type="term" value="P:maltodextrin transmembrane transport"/>
    <property type="evidence" value="ECO:0007669"/>
    <property type="project" value="TreeGrafter"/>
</dbReference>
<feature type="transmembrane region" description="Helical" evidence="9">
    <location>
        <begin position="67"/>
        <end position="89"/>
    </location>
</feature>
<dbReference type="Proteomes" id="UP000051008">
    <property type="component" value="Unassembled WGS sequence"/>
</dbReference>
<keyword evidence="5 10" id="KW-0762">Sugar transport</keyword>
<evidence type="ECO:0000313" key="13">
    <source>
        <dbReference type="Proteomes" id="UP000051008"/>
    </source>
</evidence>
<keyword evidence="8 9" id="KW-0472">Membrane</keyword>
<comment type="similarity">
    <text evidence="2 10">Belongs to the binding-protein-dependent transport system permease family. MalFG subfamily.</text>
</comment>
<dbReference type="SUPFAM" id="SSF161098">
    <property type="entry name" value="MetI-like"/>
    <property type="match status" value="1"/>
</dbReference>
<comment type="caution">
    <text evidence="12">The sequence shown here is derived from an EMBL/GenBank/DDBJ whole genome shotgun (WGS) entry which is preliminary data.</text>
</comment>
<dbReference type="CDD" id="cd06261">
    <property type="entry name" value="TM_PBP2"/>
    <property type="match status" value="1"/>
</dbReference>
<comment type="function">
    <text evidence="10">Part of the ABC transporter complex MalEFGK involved in maltose/maltodextrin import. Probably responsible for the translocation of the substrate across the membrane.</text>
</comment>
<sequence length="429" mass="46861">MKSKNPQKAMLLSLIPGLGQISNGQKAKGGIFLGVFALFIIEMLTFGASAVDGIVSLGHNPGVDNSMFLLVRGTLQLLILVLFVMFYVINMVDAKHVAQILNKGGQVGTSFADIKESLATHGFPYLLTFPAYILMIFTIILPVLVTLFMAFTNYDFNHIPPAALISWTGLENLKAIFTLSSYKATFGAVFGWTLIWTLCASTLQIVLGIFTAVVAHQDFIKGKKIFGIIFLLPWAVPAFVTILSFSNIFNDSAGAINVQVIPFLNHLFPFLHIPQISWMTDPFWTKVALIMIQGWLGFPYIYVLVTGILQSISDDLYEAATIDGASAWQKFRNITLPAIFAVAAPTFVTQYTFNFNNFTIIYLFNNGGPGDVGGGAGNTDILISWIYKLTTGTTPQYGLASAITIIISLIVIGISLAVFKKTKAFDMEG</sequence>
<feature type="transmembrane region" description="Helical" evidence="9">
    <location>
        <begin position="283"/>
        <end position="305"/>
    </location>
</feature>
<dbReference type="PATRIC" id="fig|1423718.3.peg.478"/>
<dbReference type="PROSITE" id="PS50928">
    <property type="entry name" value="ABC_TM1"/>
    <property type="match status" value="1"/>
</dbReference>
<gene>
    <name evidence="12" type="ORF">FC14_GL000459</name>
</gene>
<evidence type="ECO:0000256" key="1">
    <source>
        <dbReference type="ARBA" id="ARBA00004651"/>
    </source>
</evidence>
<dbReference type="AlphaFoldDB" id="A0A0R2A8L6"/>
<dbReference type="FunFam" id="1.10.3720.10:FF:000036">
    <property type="entry name" value="Maltodextrin ABC transporter, permease protein"/>
    <property type="match status" value="1"/>
</dbReference>
<evidence type="ECO:0000256" key="5">
    <source>
        <dbReference type="ARBA" id="ARBA00022597"/>
    </source>
</evidence>
<reference evidence="12 13" key="1">
    <citation type="journal article" date="2015" name="Genome Announc.">
        <title>Expanding the biotechnology potential of lactobacilli through comparative genomics of 213 strains and associated genera.</title>
        <authorList>
            <person name="Sun Z."/>
            <person name="Harris H.M."/>
            <person name="McCann A."/>
            <person name="Guo C."/>
            <person name="Argimon S."/>
            <person name="Zhang W."/>
            <person name="Yang X."/>
            <person name="Jeffery I.B."/>
            <person name="Cooney J.C."/>
            <person name="Kagawa T.F."/>
            <person name="Liu W."/>
            <person name="Song Y."/>
            <person name="Salvetti E."/>
            <person name="Wrobel A."/>
            <person name="Rasinkangas P."/>
            <person name="Parkhill J."/>
            <person name="Rea M.C."/>
            <person name="O'Sullivan O."/>
            <person name="Ritari J."/>
            <person name="Douillard F.P."/>
            <person name="Paul Ross R."/>
            <person name="Yang R."/>
            <person name="Briner A.E."/>
            <person name="Felis G.E."/>
            <person name="de Vos W.M."/>
            <person name="Barrangou R."/>
            <person name="Klaenhammer T.R."/>
            <person name="Caufield P.W."/>
            <person name="Cui Y."/>
            <person name="Zhang H."/>
            <person name="O'Toole P.W."/>
        </authorList>
    </citation>
    <scope>NUCLEOTIDE SEQUENCE [LARGE SCALE GENOMIC DNA]</scope>
    <source>
        <strain evidence="12 13">DSM 20509</strain>
    </source>
</reference>
<feature type="transmembrane region" description="Helical" evidence="9">
    <location>
        <begin position="31"/>
        <end position="55"/>
    </location>
</feature>
<dbReference type="PANTHER" id="PTHR47314:SF1">
    <property type="entry name" value="MALTOSE_MALTODEXTRIN TRANSPORT SYSTEM PERMEASE PROTEIN MALF"/>
    <property type="match status" value="1"/>
</dbReference>
<evidence type="ECO:0000256" key="2">
    <source>
        <dbReference type="ARBA" id="ARBA00009047"/>
    </source>
</evidence>
<evidence type="ECO:0000313" key="12">
    <source>
        <dbReference type="EMBL" id="KRM63424.1"/>
    </source>
</evidence>
<evidence type="ECO:0000256" key="9">
    <source>
        <dbReference type="RuleBase" id="RU363032"/>
    </source>
</evidence>
<feature type="transmembrane region" description="Helical" evidence="9">
    <location>
        <begin position="125"/>
        <end position="151"/>
    </location>
</feature>
<evidence type="ECO:0000256" key="6">
    <source>
        <dbReference type="ARBA" id="ARBA00022692"/>
    </source>
</evidence>
<evidence type="ECO:0000256" key="7">
    <source>
        <dbReference type="ARBA" id="ARBA00022989"/>
    </source>
</evidence>
<comment type="subcellular location">
    <subcellularLocation>
        <location evidence="1 9">Cell membrane</location>
        <topology evidence="1 9">Multi-pass membrane protein</topology>
    </subcellularLocation>
</comment>
<evidence type="ECO:0000259" key="11">
    <source>
        <dbReference type="PROSITE" id="PS50928"/>
    </source>
</evidence>
<organism evidence="12 13">
    <name type="scientific">Ligilactobacillus agilis DSM 20509</name>
    <dbReference type="NCBI Taxonomy" id="1423718"/>
    <lineage>
        <taxon>Bacteria</taxon>
        <taxon>Bacillati</taxon>
        <taxon>Bacillota</taxon>
        <taxon>Bacilli</taxon>
        <taxon>Lactobacillales</taxon>
        <taxon>Lactobacillaceae</taxon>
        <taxon>Ligilactobacillus</taxon>
    </lineage>
</organism>
<keyword evidence="13" id="KW-1185">Reference proteome</keyword>
<accession>A0A0R2A8L6</accession>
<feature type="transmembrane region" description="Helical" evidence="9">
    <location>
        <begin position="225"/>
        <end position="246"/>
    </location>
</feature>
<dbReference type="SUPFAM" id="SSF160964">
    <property type="entry name" value="MalF N-terminal region-like"/>
    <property type="match status" value="1"/>
</dbReference>
<dbReference type="OrthoDB" id="9778687at2"/>
<dbReference type="InterPro" id="IPR035906">
    <property type="entry name" value="MetI-like_sf"/>
</dbReference>
<dbReference type="GO" id="GO:0015423">
    <property type="term" value="F:ABC-type maltose transporter activity"/>
    <property type="evidence" value="ECO:0007669"/>
    <property type="project" value="TreeGrafter"/>
</dbReference>
<dbReference type="GO" id="GO:1990060">
    <property type="term" value="C:maltose transport complex"/>
    <property type="evidence" value="ECO:0007669"/>
    <property type="project" value="TreeGrafter"/>
</dbReference>
<evidence type="ECO:0000256" key="8">
    <source>
        <dbReference type="ARBA" id="ARBA00023136"/>
    </source>
</evidence>
<evidence type="ECO:0000256" key="10">
    <source>
        <dbReference type="RuleBase" id="RU367050"/>
    </source>
</evidence>
<evidence type="ECO:0000256" key="3">
    <source>
        <dbReference type="ARBA" id="ARBA00022448"/>
    </source>
</evidence>
<protein>
    <recommendedName>
        <fullName evidence="10">Maltose/maltodextrin transport system permease protein</fullName>
    </recommendedName>
</protein>
<dbReference type="EMBL" id="AYYP01000061">
    <property type="protein sequence ID" value="KRM63424.1"/>
    <property type="molecule type" value="Genomic_DNA"/>
</dbReference>
<keyword evidence="3 9" id="KW-0813">Transport</keyword>
<dbReference type="Pfam" id="PF00528">
    <property type="entry name" value="BPD_transp_1"/>
    <property type="match status" value="1"/>
</dbReference>
<keyword evidence="4 10" id="KW-1003">Cell membrane</keyword>
<keyword evidence="7 9" id="KW-1133">Transmembrane helix</keyword>
<feature type="domain" description="ABC transmembrane type-1" evidence="11">
    <location>
        <begin position="190"/>
        <end position="418"/>
    </location>
</feature>
<dbReference type="Gene3D" id="1.10.3720.10">
    <property type="entry name" value="MetI-like"/>
    <property type="match status" value="1"/>
</dbReference>
<proteinExistence type="inferred from homology"/>
<keyword evidence="6 9" id="KW-0812">Transmembrane</keyword>